<dbReference type="SUPFAM" id="SSF144091">
    <property type="entry name" value="Rhomboid-like"/>
    <property type="match status" value="1"/>
</dbReference>
<dbReference type="GO" id="GO:0005789">
    <property type="term" value="C:endoplasmic reticulum membrane"/>
    <property type="evidence" value="ECO:0007669"/>
    <property type="project" value="UniProtKB-SubCell"/>
</dbReference>
<comment type="caution">
    <text evidence="8">The sequence shown here is derived from an EMBL/GenBank/DDBJ whole genome shotgun (WGS) entry which is preliminary data.</text>
</comment>
<comment type="similarity">
    <text evidence="5">Belongs to the derlin family.</text>
</comment>
<comment type="function">
    <text evidence="5">May be involved in the degradation of misfolded endoplasmic reticulum (ER) luminal proteins.</text>
</comment>
<keyword evidence="4 5" id="KW-0472">Membrane</keyword>
<feature type="domain" description="CUE" evidence="7">
    <location>
        <begin position="366"/>
        <end position="393"/>
    </location>
</feature>
<evidence type="ECO:0000256" key="1">
    <source>
        <dbReference type="ARBA" id="ARBA00004141"/>
    </source>
</evidence>
<dbReference type="EMBL" id="JAACJK010000109">
    <property type="protein sequence ID" value="KAF5333240.1"/>
    <property type="molecule type" value="Genomic_DNA"/>
</dbReference>
<reference evidence="8 9" key="1">
    <citation type="journal article" date="2020" name="ISME J.">
        <title>Uncovering the hidden diversity of litter-decomposition mechanisms in mushroom-forming fungi.</title>
        <authorList>
            <person name="Floudas D."/>
            <person name="Bentzer J."/>
            <person name="Ahren D."/>
            <person name="Johansson T."/>
            <person name="Persson P."/>
            <person name="Tunlid A."/>
        </authorList>
    </citation>
    <scope>NUCLEOTIDE SEQUENCE [LARGE SCALE GENOMIC DNA]</scope>
    <source>
        <strain evidence="8 9">CBS 175.51</strain>
    </source>
</reference>
<evidence type="ECO:0000256" key="2">
    <source>
        <dbReference type="ARBA" id="ARBA00022692"/>
    </source>
</evidence>
<dbReference type="GO" id="GO:0043130">
    <property type="term" value="F:ubiquitin binding"/>
    <property type="evidence" value="ECO:0007669"/>
    <property type="project" value="InterPro"/>
</dbReference>
<keyword evidence="3 5" id="KW-1133">Transmembrane helix</keyword>
<proteinExistence type="inferred from homology"/>
<dbReference type="Proteomes" id="UP000541558">
    <property type="component" value="Unassembled WGS sequence"/>
</dbReference>
<comment type="caution">
    <text evidence="5">Lacks conserved residue(s) required for the propagation of feature annotation.</text>
</comment>
<dbReference type="CDD" id="cd14279">
    <property type="entry name" value="CUE"/>
    <property type="match status" value="1"/>
</dbReference>
<dbReference type="InterPro" id="IPR003892">
    <property type="entry name" value="CUE"/>
</dbReference>
<dbReference type="Pfam" id="PF04511">
    <property type="entry name" value="DER1"/>
    <property type="match status" value="1"/>
</dbReference>
<sequence>MTRRRSCDGRHQTVGLNRFQNALLRLHPHRQGPRVSLRLRMSFENASVTKGLMMGSALSSICVGMFDVKHYFHLQLVPHISRHHQFWRLVTHNLAFVNSSDLFLALLVFYNVGIHVERQFGSVKYAVEFDHHFVTLIMGTLLEFIALLLFHRVGLQQIAMGPSLLTFSLLYQYSRIVPAVYTYKIFGVSLSSKSLNYFLGLQLAISRLPASAAVALIGILTGQIYRSDLAGLKSYRLSPRIVRFAQTFLLPLVGSLRPPRRSNRALPDDGSTSSSRPTVAPASRENDEVITTARRTPRSARFRQEPDTPNPGSVGAGPGSTASSGGGAPNTSVMREWVNELTGRAERANAGVRAPSEDEIAQAVGIFPDLDREVIIAALQRSPNIEAAVETLLLSQVAR</sequence>
<feature type="transmembrane region" description="Helical" evidence="5">
    <location>
        <begin position="86"/>
        <end position="112"/>
    </location>
</feature>
<evidence type="ECO:0000256" key="4">
    <source>
        <dbReference type="ARBA" id="ARBA00023136"/>
    </source>
</evidence>
<dbReference type="InterPro" id="IPR035952">
    <property type="entry name" value="Rhomboid-like_sf"/>
</dbReference>
<dbReference type="PANTHER" id="PTHR43066:SF21">
    <property type="entry name" value="UBIQUITIN-ASSOCIATED DOMAIN-CONTAINING PROTEIN 2"/>
    <property type="match status" value="1"/>
</dbReference>
<dbReference type="Pfam" id="PF02845">
    <property type="entry name" value="CUE"/>
    <property type="match status" value="1"/>
</dbReference>
<gene>
    <name evidence="8" type="ORF">D9611_002757</name>
</gene>
<protein>
    <recommendedName>
        <fullName evidence="5">Derlin</fullName>
    </recommendedName>
</protein>
<evidence type="ECO:0000259" key="7">
    <source>
        <dbReference type="Pfam" id="PF02845"/>
    </source>
</evidence>
<dbReference type="GO" id="GO:0004252">
    <property type="term" value="F:serine-type endopeptidase activity"/>
    <property type="evidence" value="ECO:0007669"/>
    <property type="project" value="TreeGrafter"/>
</dbReference>
<comment type="subcellular location">
    <subcellularLocation>
        <location evidence="5">Endoplasmic reticulum membrane</location>
        <topology evidence="5">Multi-pass membrane protein</topology>
    </subcellularLocation>
    <subcellularLocation>
        <location evidence="1">Membrane</location>
        <topology evidence="1">Multi-pass membrane protein</topology>
    </subcellularLocation>
</comment>
<evidence type="ECO:0000256" key="6">
    <source>
        <dbReference type="SAM" id="MobiDB-lite"/>
    </source>
</evidence>
<organism evidence="8 9">
    <name type="scientific">Ephemerocybe angulata</name>
    <dbReference type="NCBI Taxonomy" id="980116"/>
    <lineage>
        <taxon>Eukaryota</taxon>
        <taxon>Fungi</taxon>
        <taxon>Dikarya</taxon>
        <taxon>Basidiomycota</taxon>
        <taxon>Agaricomycotina</taxon>
        <taxon>Agaricomycetes</taxon>
        <taxon>Agaricomycetidae</taxon>
        <taxon>Agaricales</taxon>
        <taxon>Agaricineae</taxon>
        <taxon>Psathyrellaceae</taxon>
        <taxon>Ephemerocybe</taxon>
    </lineage>
</organism>
<keyword evidence="9" id="KW-1185">Reference proteome</keyword>
<keyword evidence="5" id="KW-0256">Endoplasmic reticulum</keyword>
<feature type="region of interest" description="Disordered" evidence="6">
    <location>
        <begin position="260"/>
        <end position="332"/>
    </location>
</feature>
<dbReference type="InterPro" id="IPR007599">
    <property type="entry name" value="DER1"/>
</dbReference>
<evidence type="ECO:0000313" key="9">
    <source>
        <dbReference type="Proteomes" id="UP000541558"/>
    </source>
</evidence>
<dbReference type="AlphaFoldDB" id="A0A8H5C175"/>
<dbReference type="Gene3D" id="1.20.1540.10">
    <property type="entry name" value="Rhomboid-like"/>
    <property type="match status" value="1"/>
</dbReference>
<dbReference type="PANTHER" id="PTHR43066">
    <property type="entry name" value="RHOMBOID-RELATED PROTEIN"/>
    <property type="match status" value="1"/>
</dbReference>
<evidence type="ECO:0000256" key="5">
    <source>
        <dbReference type="RuleBase" id="RU363059"/>
    </source>
</evidence>
<feature type="transmembrane region" description="Helical" evidence="5">
    <location>
        <begin position="195"/>
        <end position="220"/>
    </location>
</feature>
<dbReference type="OrthoDB" id="272778at2759"/>
<evidence type="ECO:0000256" key="3">
    <source>
        <dbReference type="ARBA" id="ARBA00022989"/>
    </source>
</evidence>
<evidence type="ECO:0000313" key="8">
    <source>
        <dbReference type="EMBL" id="KAF5333240.1"/>
    </source>
</evidence>
<name>A0A8H5C175_9AGAR</name>
<feature type="compositionally biased region" description="Gly residues" evidence="6">
    <location>
        <begin position="314"/>
        <end position="328"/>
    </location>
</feature>
<feature type="transmembrane region" description="Helical" evidence="5">
    <location>
        <begin position="133"/>
        <end position="151"/>
    </location>
</feature>
<keyword evidence="2 5" id="KW-0812">Transmembrane</keyword>
<accession>A0A8H5C175</accession>